<evidence type="ECO:0000313" key="3">
    <source>
        <dbReference type="Proteomes" id="UP000314294"/>
    </source>
</evidence>
<name>A0A4Z2HL90_9TELE</name>
<gene>
    <name evidence="2" type="ORF">EYF80_024056</name>
</gene>
<reference evidence="2 3" key="1">
    <citation type="submission" date="2019-03" db="EMBL/GenBank/DDBJ databases">
        <title>First draft genome of Liparis tanakae, snailfish: a comprehensive survey of snailfish specific genes.</title>
        <authorList>
            <person name="Kim W."/>
            <person name="Song I."/>
            <person name="Jeong J.-H."/>
            <person name="Kim D."/>
            <person name="Kim S."/>
            <person name="Ryu S."/>
            <person name="Song J.Y."/>
            <person name="Lee S.K."/>
        </authorList>
    </citation>
    <scope>NUCLEOTIDE SEQUENCE [LARGE SCALE GENOMIC DNA]</scope>
    <source>
        <tissue evidence="2">Muscle</tissue>
    </source>
</reference>
<dbReference type="EMBL" id="SRLO01000230">
    <property type="protein sequence ID" value="TNN65763.1"/>
    <property type="molecule type" value="Genomic_DNA"/>
</dbReference>
<keyword evidence="3" id="KW-1185">Reference proteome</keyword>
<evidence type="ECO:0000256" key="1">
    <source>
        <dbReference type="SAM" id="Phobius"/>
    </source>
</evidence>
<keyword evidence="1" id="KW-0472">Membrane</keyword>
<organism evidence="2 3">
    <name type="scientific">Liparis tanakae</name>
    <name type="common">Tanaka's snailfish</name>
    <dbReference type="NCBI Taxonomy" id="230148"/>
    <lineage>
        <taxon>Eukaryota</taxon>
        <taxon>Metazoa</taxon>
        <taxon>Chordata</taxon>
        <taxon>Craniata</taxon>
        <taxon>Vertebrata</taxon>
        <taxon>Euteleostomi</taxon>
        <taxon>Actinopterygii</taxon>
        <taxon>Neopterygii</taxon>
        <taxon>Teleostei</taxon>
        <taxon>Neoteleostei</taxon>
        <taxon>Acanthomorphata</taxon>
        <taxon>Eupercaria</taxon>
        <taxon>Perciformes</taxon>
        <taxon>Cottioidei</taxon>
        <taxon>Cottales</taxon>
        <taxon>Liparidae</taxon>
        <taxon>Liparis</taxon>
    </lineage>
</organism>
<dbReference type="AlphaFoldDB" id="A0A4Z2HL90"/>
<feature type="transmembrane region" description="Helical" evidence="1">
    <location>
        <begin position="66"/>
        <end position="92"/>
    </location>
</feature>
<protein>
    <submittedName>
        <fullName evidence="2">Uncharacterized protein</fullName>
    </submittedName>
</protein>
<proteinExistence type="predicted"/>
<comment type="caution">
    <text evidence="2">The sequence shown here is derived from an EMBL/GenBank/DDBJ whole genome shotgun (WGS) entry which is preliminary data.</text>
</comment>
<keyword evidence="1" id="KW-1133">Transmembrane helix</keyword>
<evidence type="ECO:0000313" key="2">
    <source>
        <dbReference type="EMBL" id="TNN65763.1"/>
    </source>
</evidence>
<dbReference type="Proteomes" id="UP000314294">
    <property type="component" value="Unassembled WGS sequence"/>
</dbReference>
<sequence length="115" mass="12930">MSSTEVLKYWVKYLEYLVSRPQASVPGCSSFLVNLMDHDGVLVWRKSSAYFRVTVTLVEASLSVRLLGALLLLLLLLLFLFLMFGSASSLFASCFDRPQISLHFHNPVRCGLSLQ</sequence>
<accession>A0A4Z2HL90</accession>
<keyword evidence="1" id="KW-0812">Transmembrane</keyword>